<dbReference type="InterPro" id="IPR035992">
    <property type="entry name" value="Ricin_B-like_lectins"/>
</dbReference>
<evidence type="ECO:0000256" key="9">
    <source>
        <dbReference type="ARBA" id="ARBA00023034"/>
    </source>
</evidence>
<keyword evidence="10" id="KW-0472">Membrane</keyword>
<dbReference type="PANTHER" id="PTHR11675:SF63">
    <property type="entry name" value="POLYPEPTIDE N-ACETYLGALACTOSAMINYLTRANSFERASE"/>
    <property type="match status" value="1"/>
</dbReference>
<name>A0A3P6T7Y6_LITSI</name>
<evidence type="ECO:0000256" key="6">
    <source>
        <dbReference type="ARBA" id="ARBA00022734"/>
    </source>
</evidence>
<dbReference type="GO" id="GO:0008593">
    <property type="term" value="P:regulation of Notch signaling pathway"/>
    <property type="evidence" value="ECO:0007669"/>
    <property type="project" value="TreeGrafter"/>
</dbReference>
<protein>
    <recommendedName>
        <fullName evidence="14">Polypeptide N-acetylgalactosaminyltransferase</fullName>
        <ecNumber evidence="14">2.4.1.-</ecNumber>
    </recommendedName>
    <alternativeName>
        <fullName evidence="14">Protein-UDP acetylgalactosaminyltransferase</fullName>
    </alternativeName>
</protein>
<gene>
    <name evidence="17" type="ORF">NLS_LOCUS4501</name>
</gene>
<organism evidence="17 18">
    <name type="scientific">Litomosoides sigmodontis</name>
    <name type="common">Filarial nematode worm</name>
    <dbReference type="NCBI Taxonomy" id="42156"/>
    <lineage>
        <taxon>Eukaryota</taxon>
        <taxon>Metazoa</taxon>
        <taxon>Ecdysozoa</taxon>
        <taxon>Nematoda</taxon>
        <taxon>Chromadorea</taxon>
        <taxon>Rhabditida</taxon>
        <taxon>Spirurina</taxon>
        <taxon>Spiruromorpha</taxon>
        <taxon>Filarioidea</taxon>
        <taxon>Onchocercidae</taxon>
        <taxon>Litomosoides</taxon>
    </lineage>
</organism>
<dbReference type="PROSITE" id="PS50231">
    <property type="entry name" value="RICIN_B_LECTIN"/>
    <property type="match status" value="1"/>
</dbReference>
<accession>A0A3P6T7Y6</accession>
<dbReference type="Pfam" id="PF00535">
    <property type="entry name" value="Glycos_transf_2"/>
    <property type="match status" value="1"/>
</dbReference>
<comment type="cofactor">
    <cofactor evidence="1 14">
        <name>Mn(2+)</name>
        <dbReference type="ChEBI" id="CHEBI:29035"/>
    </cofactor>
</comment>
<keyword evidence="14" id="KW-0808">Transferase</keyword>
<dbReference type="EC" id="2.4.1.-" evidence="14"/>
<dbReference type="SUPFAM" id="SSF53448">
    <property type="entry name" value="Nucleotide-diphospho-sugar transferases"/>
    <property type="match status" value="1"/>
</dbReference>
<evidence type="ECO:0000256" key="11">
    <source>
        <dbReference type="ARBA" id="ARBA00023157"/>
    </source>
</evidence>
<comment type="similarity">
    <text evidence="4 14">Belongs to the glycosyltransferase 2 family. GalNAc-T subfamily.</text>
</comment>
<evidence type="ECO:0000256" key="10">
    <source>
        <dbReference type="ARBA" id="ARBA00023136"/>
    </source>
</evidence>
<keyword evidence="9 14" id="KW-0333">Golgi apparatus</keyword>
<dbReference type="EMBL" id="UYRX01000290">
    <property type="protein sequence ID" value="VDK79399.1"/>
    <property type="molecule type" value="Genomic_DNA"/>
</dbReference>
<evidence type="ECO:0000256" key="1">
    <source>
        <dbReference type="ARBA" id="ARBA00001936"/>
    </source>
</evidence>
<evidence type="ECO:0000256" key="5">
    <source>
        <dbReference type="ARBA" id="ARBA00022692"/>
    </source>
</evidence>
<dbReference type="STRING" id="42156.A0A3P6T7Y6"/>
<dbReference type="Gene3D" id="2.80.10.50">
    <property type="match status" value="1"/>
</dbReference>
<dbReference type="OrthoDB" id="5988548at2759"/>
<dbReference type="InterPro" id="IPR001173">
    <property type="entry name" value="Glyco_trans_2-like"/>
</dbReference>
<keyword evidence="13 14" id="KW-0464">Manganese</keyword>
<dbReference type="Gene3D" id="3.90.550.10">
    <property type="entry name" value="Spore Coat Polysaccharide Biosynthesis Protein SpsA, Chain A"/>
    <property type="match status" value="1"/>
</dbReference>
<evidence type="ECO:0000313" key="18">
    <source>
        <dbReference type="Proteomes" id="UP000277928"/>
    </source>
</evidence>
<dbReference type="Pfam" id="PF00652">
    <property type="entry name" value="Ricin_B_lectin"/>
    <property type="match status" value="1"/>
</dbReference>
<dbReference type="PANTHER" id="PTHR11675">
    <property type="entry name" value="N-ACETYLGALACTOSAMINYLTRANSFERASE"/>
    <property type="match status" value="1"/>
</dbReference>
<evidence type="ECO:0000256" key="2">
    <source>
        <dbReference type="ARBA" id="ARBA00004323"/>
    </source>
</evidence>
<evidence type="ECO:0000256" key="4">
    <source>
        <dbReference type="ARBA" id="ARBA00005680"/>
    </source>
</evidence>
<dbReference type="UniPathway" id="UPA00378"/>
<proteinExistence type="inferred from homology"/>
<dbReference type="InterPro" id="IPR045885">
    <property type="entry name" value="GalNAc-T"/>
</dbReference>
<dbReference type="SMART" id="SM00458">
    <property type="entry name" value="RICIN"/>
    <property type="match status" value="1"/>
</dbReference>
<keyword evidence="12" id="KW-0325">Glycoprotein</keyword>
<sequence>MMRMNANYIAVAIGISLLWLFIMVAHLGILDEPRARIATLHQRYHSYSSSHGHSGLAKSPVTLESNEDNNDIPKEMQDEQFSLNKVPEVDLQQLSVVRNEQEQKEREISYAKYAFNEFLSNRIGPRRKIPDTRHYLCLNETYSEELPAASIIICYYNEASSVLIRMVNSILDRTPLSLISEILLVNDYSDLDNTSDAAVRAYAHDNWNSDVVKMLRTERNEGLIRAKIFGAEHAKGEVLVFLDSHCEVNERWLEPLLDRIAANRHTVVCPIIDIINADTLKYVESPVCKGGMYWSLEFKWDYFPQSYFHEPKQYIRPLKSPTMAGGLFAIDKKYFNSLGQYDRGMEIWGAENVEISLRIWTCGGRLEIIPCSRVGHIFRRRRPYGFGVDSLGRNAARTANVWLDEYIEMFYAARPNLRRIDIGDVGEMKALRQKLRCKPFLWYLQNIYPELLPNNHPTMVDLKKSDMLRNRNIARYRIVLYNTSLCLTAQSTNNRLMRGNRVVVEHCNERDRHQSWRWTKLGELRPMGSATLCLDSLKGPRILKCHLQGAHQEWSLMGRKIYNAAAGQCIHSEKELSSITKNRFCSVASEWDFRVDTQTR</sequence>
<evidence type="ECO:0000256" key="7">
    <source>
        <dbReference type="ARBA" id="ARBA00022968"/>
    </source>
</evidence>
<feature type="region of interest" description="Disordered" evidence="15">
    <location>
        <begin position="47"/>
        <end position="70"/>
    </location>
</feature>
<keyword evidence="8" id="KW-1133">Transmembrane helix</keyword>
<evidence type="ECO:0000259" key="16">
    <source>
        <dbReference type="SMART" id="SM00458"/>
    </source>
</evidence>
<evidence type="ECO:0000256" key="13">
    <source>
        <dbReference type="ARBA" id="ARBA00023211"/>
    </source>
</evidence>
<dbReference type="SUPFAM" id="SSF50370">
    <property type="entry name" value="Ricin B-like lectins"/>
    <property type="match status" value="1"/>
</dbReference>
<dbReference type="AlphaFoldDB" id="A0A3P6T7Y6"/>
<evidence type="ECO:0000313" key="17">
    <source>
        <dbReference type="EMBL" id="VDK79399.1"/>
    </source>
</evidence>
<dbReference type="InterPro" id="IPR000772">
    <property type="entry name" value="Ricin_B_lectin"/>
</dbReference>
<comment type="subcellular location">
    <subcellularLocation>
        <location evidence="2 14">Golgi apparatus membrane</location>
        <topology evidence="2 14">Single-pass type II membrane protein</topology>
    </subcellularLocation>
</comment>
<comment type="pathway">
    <text evidence="3 14">Protein modification; protein glycosylation.</text>
</comment>
<dbReference type="FunFam" id="3.90.550.10:FF:000053">
    <property type="entry name" value="Polypeptide N-acetylgalactosaminyltransferase"/>
    <property type="match status" value="1"/>
</dbReference>
<evidence type="ECO:0000256" key="14">
    <source>
        <dbReference type="RuleBase" id="RU361242"/>
    </source>
</evidence>
<dbReference type="GO" id="GO:0005112">
    <property type="term" value="F:Notch binding"/>
    <property type="evidence" value="ECO:0007669"/>
    <property type="project" value="TreeGrafter"/>
</dbReference>
<evidence type="ECO:0000256" key="15">
    <source>
        <dbReference type="SAM" id="MobiDB-lite"/>
    </source>
</evidence>
<keyword evidence="6 14" id="KW-0430">Lectin</keyword>
<evidence type="ECO:0000256" key="8">
    <source>
        <dbReference type="ARBA" id="ARBA00022989"/>
    </source>
</evidence>
<keyword evidence="7" id="KW-0735">Signal-anchor</keyword>
<keyword evidence="14" id="KW-0328">Glycosyltransferase</keyword>
<keyword evidence="5" id="KW-0812">Transmembrane</keyword>
<feature type="domain" description="Ricin B lectin" evidence="16">
    <location>
        <begin position="475"/>
        <end position="594"/>
    </location>
</feature>
<dbReference type="Proteomes" id="UP000277928">
    <property type="component" value="Unassembled WGS sequence"/>
</dbReference>
<keyword evidence="18" id="KW-1185">Reference proteome</keyword>
<evidence type="ECO:0000256" key="3">
    <source>
        <dbReference type="ARBA" id="ARBA00004922"/>
    </source>
</evidence>
<reference evidence="17 18" key="1">
    <citation type="submission" date="2018-08" db="EMBL/GenBank/DDBJ databases">
        <authorList>
            <person name="Laetsch R D."/>
            <person name="Stevens L."/>
            <person name="Kumar S."/>
            <person name="Blaxter L. M."/>
        </authorList>
    </citation>
    <scope>NUCLEOTIDE SEQUENCE [LARGE SCALE GENOMIC DNA]</scope>
</reference>
<dbReference type="GO" id="GO:0004653">
    <property type="term" value="F:polypeptide N-acetylgalactosaminyltransferase activity"/>
    <property type="evidence" value="ECO:0007669"/>
    <property type="project" value="TreeGrafter"/>
</dbReference>
<dbReference type="GO" id="GO:0006493">
    <property type="term" value="P:protein O-linked glycosylation"/>
    <property type="evidence" value="ECO:0007669"/>
    <property type="project" value="TreeGrafter"/>
</dbReference>
<evidence type="ECO:0000256" key="12">
    <source>
        <dbReference type="ARBA" id="ARBA00023180"/>
    </source>
</evidence>
<dbReference type="GO" id="GO:0000139">
    <property type="term" value="C:Golgi membrane"/>
    <property type="evidence" value="ECO:0007669"/>
    <property type="project" value="UniProtKB-SubCell"/>
</dbReference>
<dbReference type="CDD" id="cd02510">
    <property type="entry name" value="pp-GalNAc-T"/>
    <property type="match status" value="1"/>
</dbReference>
<dbReference type="InterPro" id="IPR029044">
    <property type="entry name" value="Nucleotide-diphossugar_trans"/>
</dbReference>
<dbReference type="OMA" id="CHNQGAH"/>
<dbReference type="GO" id="GO:0030246">
    <property type="term" value="F:carbohydrate binding"/>
    <property type="evidence" value="ECO:0007669"/>
    <property type="project" value="UniProtKB-KW"/>
</dbReference>
<keyword evidence="11 14" id="KW-1015">Disulfide bond</keyword>